<dbReference type="PANTHER" id="PTHR45138">
    <property type="entry name" value="REGULATORY COMPONENTS OF SENSORY TRANSDUCTION SYSTEM"/>
    <property type="match status" value="1"/>
</dbReference>
<dbReference type="InterPro" id="IPR000160">
    <property type="entry name" value="GGDEF_dom"/>
</dbReference>
<dbReference type="PANTHER" id="PTHR45138:SF9">
    <property type="entry name" value="DIGUANYLATE CYCLASE DGCM-RELATED"/>
    <property type="match status" value="1"/>
</dbReference>
<sequence length="478" mass="54914">MSFGNKFDRYIAVLFFVTIVTVILTSYYTLKDVINSHNKQVQSAITPLFSLVTSEILRPLRVANFMANNIFVLDYVDQEQIEKQTIVDYLNSISTSYNMVTFIALEKHNIMLDSNNKQATLDSKATEWFHRLKVLPAEQFTDIGNADNPHLYFDNKLRNSKGEFIGFTGVAIDLDYFSEKFKEYSDRFGFELLFVDSNNVITLSSSNILKSESLHRDALMTHLSDLPWYQSLRKNNHANTDLSNEVMYTTDQGLLISQMPIQELNWRMFIVSPPAVEQSEYWRIFLSRFVLFFIIAIVFYLALLNSITYLKARLIKQSETDYLTQLPNRSHIHYRFDQLAKKEQNLCVVLADIDNFKQINDTYGHLVGDDVLKIIAEQLSATLRKVDVVGRWGGEEFIMLLPDTSAQQAHHIVERIRKNIAELSFPISSTSGTFTTTISFGICQLPLPTTPLEEYIEGADKALYEAKNNGRNQSVIFN</sequence>
<dbReference type="SMART" id="SM00267">
    <property type="entry name" value="GGDEF"/>
    <property type="match status" value="1"/>
</dbReference>
<dbReference type="GO" id="GO:0005886">
    <property type="term" value="C:plasma membrane"/>
    <property type="evidence" value="ECO:0007669"/>
    <property type="project" value="TreeGrafter"/>
</dbReference>
<organism evidence="6 7">
    <name type="scientific">Colwellia chukchiensis</name>
    <dbReference type="NCBI Taxonomy" id="641665"/>
    <lineage>
        <taxon>Bacteria</taxon>
        <taxon>Pseudomonadati</taxon>
        <taxon>Pseudomonadota</taxon>
        <taxon>Gammaproteobacteria</taxon>
        <taxon>Alteromonadales</taxon>
        <taxon>Colwelliaceae</taxon>
        <taxon>Colwellia</taxon>
    </lineage>
</organism>
<evidence type="ECO:0000256" key="2">
    <source>
        <dbReference type="ARBA" id="ARBA00012528"/>
    </source>
</evidence>
<dbReference type="GO" id="GO:0043709">
    <property type="term" value="P:cell adhesion involved in single-species biofilm formation"/>
    <property type="evidence" value="ECO:0007669"/>
    <property type="project" value="TreeGrafter"/>
</dbReference>
<dbReference type="GO" id="GO:0052621">
    <property type="term" value="F:diguanylate cyclase activity"/>
    <property type="evidence" value="ECO:0007669"/>
    <property type="project" value="UniProtKB-EC"/>
</dbReference>
<dbReference type="SUPFAM" id="SSF55073">
    <property type="entry name" value="Nucleotide cyclase"/>
    <property type="match status" value="1"/>
</dbReference>
<dbReference type="STRING" id="641665.GCA_002104455_01779"/>
<dbReference type="EMBL" id="FOBI01000002">
    <property type="protein sequence ID" value="SEK70382.1"/>
    <property type="molecule type" value="Genomic_DNA"/>
</dbReference>
<dbReference type="InterPro" id="IPR029787">
    <property type="entry name" value="Nucleotide_cyclase"/>
</dbReference>
<keyword evidence="4" id="KW-0812">Transmembrane</keyword>
<feature type="transmembrane region" description="Helical" evidence="4">
    <location>
        <begin position="12"/>
        <end position="30"/>
    </location>
</feature>
<keyword evidence="4" id="KW-0472">Membrane</keyword>
<comment type="cofactor">
    <cofactor evidence="1">
        <name>Mg(2+)</name>
        <dbReference type="ChEBI" id="CHEBI:18420"/>
    </cofactor>
</comment>
<dbReference type="NCBIfam" id="TIGR00254">
    <property type="entry name" value="GGDEF"/>
    <property type="match status" value="1"/>
</dbReference>
<dbReference type="CDD" id="cd01949">
    <property type="entry name" value="GGDEF"/>
    <property type="match status" value="1"/>
</dbReference>
<evidence type="ECO:0000256" key="3">
    <source>
        <dbReference type="ARBA" id="ARBA00034247"/>
    </source>
</evidence>
<evidence type="ECO:0000313" key="7">
    <source>
        <dbReference type="Proteomes" id="UP000199297"/>
    </source>
</evidence>
<protein>
    <recommendedName>
        <fullName evidence="2">diguanylate cyclase</fullName>
        <ecNumber evidence="2">2.7.7.65</ecNumber>
    </recommendedName>
</protein>
<name>A0A1H7J811_9GAMM</name>
<dbReference type="PROSITE" id="PS50887">
    <property type="entry name" value="GGDEF"/>
    <property type="match status" value="1"/>
</dbReference>
<evidence type="ECO:0000256" key="1">
    <source>
        <dbReference type="ARBA" id="ARBA00001946"/>
    </source>
</evidence>
<feature type="domain" description="GGDEF" evidence="5">
    <location>
        <begin position="344"/>
        <end position="478"/>
    </location>
</feature>
<dbReference type="Proteomes" id="UP000199297">
    <property type="component" value="Unassembled WGS sequence"/>
</dbReference>
<evidence type="ECO:0000256" key="4">
    <source>
        <dbReference type="SAM" id="Phobius"/>
    </source>
</evidence>
<dbReference type="AlphaFoldDB" id="A0A1H7J811"/>
<feature type="transmembrane region" description="Helical" evidence="4">
    <location>
        <begin position="281"/>
        <end position="303"/>
    </location>
</feature>
<reference evidence="7" key="1">
    <citation type="submission" date="2016-10" db="EMBL/GenBank/DDBJ databases">
        <authorList>
            <person name="Varghese N."/>
            <person name="Submissions S."/>
        </authorList>
    </citation>
    <scope>NUCLEOTIDE SEQUENCE [LARGE SCALE GENOMIC DNA]</scope>
    <source>
        <strain evidence="7">CGMCC 1.9127</strain>
    </source>
</reference>
<evidence type="ECO:0000313" key="6">
    <source>
        <dbReference type="EMBL" id="SEK70382.1"/>
    </source>
</evidence>
<gene>
    <name evidence="6" type="ORF">SAMN05216262_102154</name>
</gene>
<keyword evidence="7" id="KW-1185">Reference proteome</keyword>
<accession>A0A1H7J811</accession>
<proteinExistence type="predicted"/>
<dbReference type="Gene3D" id="3.30.70.270">
    <property type="match status" value="1"/>
</dbReference>
<evidence type="ECO:0000259" key="5">
    <source>
        <dbReference type="PROSITE" id="PS50887"/>
    </source>
</evidence>
<keyword evidence="4" id="KW-1133">Transmembrane helix</keyword>
<dbReference type="InterPro" id="IPR050469">
    <property type="entry name" value="Diguanylate_Cyclase"/>
</dbReference>
<dbReference type="RefSeq" id="WP_085283677.1">
    <property type="nucleotide sequence ID" value="NZ_FOBI01000002.1"/>
</dbReference>
<dbReference type="EC" id="2.7.7.65" evidence="2"/>
<dbReference type="InterPro" id="IPR043128">
    <property type="entry name" value="Rev_trsase/Diguanyl_cyclase"/>
</dbReference>
<dbReference type="FunFam" id="3.30.70.270:FF:000001">
    <property type="entry name" value="Diguanylate cyclase domain protein"/>
    <property type="match status" value="1"/>
</dbReference>
<dbReference type="GO" id="GO:1902201">
    <property type="term" value="P:negative regulation of bacterial-type flagellum-dependent cell motility"/>
    <property type="evidence" value="ECO:0007669"/>
    <property type="project" value="TreeGrafter"/>
</dbReference>
<dbReference type="OrthoDB" id="5496380at2"/>
<comment type="catalytic activity">
    <reaction evidence="3">
        <text>2 GTP = 3',3'-c-di-GMP + 2 diphosphate</text>
        <dbReference type="Rhea" id="RHEA:24898"/>
        <dbReference type="ChEBI" id="CHEBI:33019"/>
        <dbReference type="ChEBI" id="CHEBI:37565"/>
        <dbReference type="ChEBI" id="CHEBI:58805"/>
        <dbReference type="EC" id="2.7.7.65"/>
    </reaction>
</comment>
<dbReference type="Pfam" id="PF00990">
    <property type="entry name" value="GGDEF"/>
    <property type="match status" value="1"/>
</dbReference>